<protein>
    <submittedName>
        <fullName evidence="6">DUF1493 family protein</fullName>
    </submittedName>
</protein>
<evidence type="ECO:0000259" key="5">
    <source>
        <dbReference type="Pfam" id="PF13377"/>
    </source>
</evidence>
<dbReference type="PANTHER" id="PTHR30146">
    <property type="entry name" value="LACI-RELATED TRANSCRIPTIONAL REPRESSOR"/>
    <property type="match status" value="1"/>
</dbReference>
<reference evidence="6" key="1">
    <citation type="journal article" date="2018" name="Genome Biol.">
        <title>SKESA: strategic k-mer extension for scrupulous assemblies.</title>
        <authorList>
            <person name="Souvorov A."/>
            <person name="Agarwala R."/>
            <person name="Lipman D.J."/>
        </authorList>
    </citation>
    <scope>NUCLEOTIDE SEQUENCE</scope>
    <source>
        <strain evidence="6">B964</strain>
    </source>
</reference>
<reference evidence="6" key="2">
    <citation type="submission" date="2020-02" db="EMBL/GenBank/DDBJ databases">
        <authorList>
            <consortium name="NCBI Pathogen Detection Project"/>
        </authorList>
    </citation>
    <scope>NUCLEOTIDE SEQUENCE</scope>
    <source>
        <strain evidence="6">B964</strain>
    </source>
</reference>
<dbReference type="SUPFAM" id="SSF53822">
    <property type="entry name" value="Periplasmic binding protein-like I"/>
    <property type="match status" value="1"/>
</dbReference>
<dbReference type="Pfam" id="PF13377">
    <property type="entry name" value="Peripla_BP_3"/>
    <property type="match status" value="1"/>
</dbReference>
<name>A0A745JLT2_SALPT</name>
<sequence>MLTEKYDFRITDQMTIPLRPHWIANDSYREKCKMLVLNRSKGEIHKVDFSKVTDYIKEGDVICFNDSTIINYMFICKTRRNRLIKIVLEGFLPNNRVIISGLLKERLNANDVFYLVDNPEISIKVEQKFSEESQYRAVVENHDALICYLASHGERLDEYVDSSLFYKYPDAYRSVFSKKYGSLDVDKGNFSITTYYPPEPPLKHLLNPFRKNDIPQAPEFTIGMLIASARAGRWLYELIHAWGLLSVLHHHGAHNVYYVKCYRQALEEYGISPDPRWVISVPFNEEGGERAAHQLINSGLPLTAAVTFNDVMAAGIMRILHQRGVQLPQQLSIVGFDDVVLARYLYPALTTMHYPVEQMARCAAQLAIQLYQGITPPPSSNHFNAELVIRDSVAPYFSR</sequence>
<dbReference type="GO" id="GO:0016853">
    <property type="term" value="F:isomerase activity"/>
    <property type="evidence" value="ECO:0007669"/>
    <property type="project" value="InterPro"/>
</dbReference>
<evidence type="ECO:0000256" key="2">
    <source>
        <dbReference type="ARBA" id="ARBA00023015"/>
    </source>
</evidence>
<keyword evidence="3" id="KW-0238">DNA-binding</keyword>
<evidence type="ECO:0000256" key="4">
    <source>
        <dbReference type="ARBA" id="ARBA00023163"/>
    </source>
</evidence>
<comment type="caution">
    <text evidence="6">The sequence shown here is derived from an EMBL/GenBank/DDBJ whole genome shotgun (WGS) entry which is preliminary data.</text>
</comment>
<dbReference type="AlphaFoldDB" id="A0A745JLT2"/>
<dbReference type="Pfam" id="PF07377">
    <property type="entry name" value="DUF1493"/>
    <property type="match status" value="1"/>
</dbReference>
<dbReference type="GO" id="GO:0008616">
    <property type="term" value="P:tRNA queuosine(34) biosynthetic process"/>
    <property type="evidence" value="ECO:0007669"/>
    <property type="project" value="UniProtKB-KW"/>
</dbReference>
<evidence type="ECO:0000313" key="6">
    <source>
        <dbReference type="EMBL" id="HAF3231877.1"/>
    </source>
</evidence>
<keyword evidence="4" id="KW-0804">Transcription</keyword>
<proteinExistence type="predicted"/>
<dbReference type="EMBL" id="DAAUSW010000001">
    <property type="protein sequence ID" value="HAF3231877.1"/>
    <property type="molecule type" value="Genomic_DNA"/>
</dbReference>
<dbReference type="GO" id="GO:0000976">
    <property type="term" value="F:transcription cis-regulatory region binding"/>
    <property type="evidence" value="ECO:0007669"/>
    <property type="project" value="TreeGrafter"/>
</dbReference>
<dbReference type="GO" id="GO:0003700">
    <property type="term" value="F:DNA-binding transcription factor activity"/>
    <property type="evidence" value="ECO:0007669"/>
    <property type="project" value="TreeGrafter"/>
</dbReference>
<dbReference type="InterPro" id="IPR010862">
    <property type="entry name" value="DUF1493"/>
</dbReference>
<dbReference type="InterPro" id="IPR042118">
    <property type="entry name" value="QueA_dom1"/>
</dbReference>
<evidence type="ECO:0000256" key="1">
    <source>
        <dbReference type="ARBA" id="ARBA00022491"/>
    </source>
</evidence>
<dbReference type="Gene3D" id="3.40.1780.10">
    <property type="entry name" value="QueA-like"/>
    <property type="match status" value="1"/>
</dbReference>
<keyword evidence="1" id="KW-0678">Repressor</keyword>
<keyword evidence="2" id="KW-0805">Transcription regulation</keyword>
<evidence type="ECO:0000256" key="3">
    <source>
        <dbReference type="ARBA" id="ARBA00023125"/>
    </source>
</evidence>
<dbReference type="InterPro" id="IPR028082">
    <property type="entry name" value="Peripla_BP_I"/>
</dbReference>
<feature type="domain" description="Transcriptional regulator LacI/GalR-like sensor" evidence="5">
    <location>
        <begin position="260"/>
        <end position="393"/>
    </location>
</feature>
<organism evidence="6">
    <name type="scientific">Salmonella paratyphi A</name>
    <dbReference type="NCBI Taxonomy" id="54388"/>
    <lineage>
        <taxon>Bacteria</taxon>
        <taxon>Pseudomonadati</taxon>
        <taxon>Pseudomonadota</taxon>
        <taxon>Gammaproteobacteria</taxon>
        <taxon>Enterobacterales</taxon>
        <taxon>Enterobacteriaceae</taxon>
        <taxon>Salmonella</taxon>
    </lineage>
</organism>
<accession>A0A745JLT2</accession>
<gene>
    <name evidence="6" type="ORF">G7148_000210</name>
</gene>
<dbReference type="PANTHER" id="PTHR30146:SF107">
    <property type="entry name" value="TRANSCRIPTIONAL REGULATOR"/>
    <property type="match status" value="1"/>
</dbReference>
<dbReference type="SUPFAM" id="SSF111337">
    <property type="entry name" value="QueA-like"/>
    <property type="match status" value="1"/>
</dbReference>
<dbReference type="Gene3D" id="3.40.50.2300">
    <property type="match status" value="2"/>
</dbReference>
<dbReference type="InterPro" id="IPR046335">
    <property type="entry name" value="LacI/GalR-like_sensor"/>
</dbReference>
<dbReference type="InterPro" id="IPR036100">
    <property type="entry name" value="QueA_sf"/>
</dbReference>
<dbReference type="GO" id="GO:0016740">
    <property type="term" value="F:transferase activity"/>
    <property type="evidence" value="ECO:0007669"/>
    <property type="project" value="UniProtKB-KW"/>
</dbReference>